<organism evidence="9 10">
    <name type="scientific">Nakaseomyces bracarensis</name>
    <dbReference type="NCBI Taxonomy" id="273131"/>
    <lineage>
        <taxon>Eukaryota</taxon>
        <taxon>Fungi</taxon>
        <taxon>Dikarya</taxon>
        <taxon>Ascomycota</taxon>
        <taxon>Saccharomycotina</taxon>
        <taxon>Saccharomycetes</taxon>
        <taxon>Saccharomycetales</taxon>
        <taxon>Saccharomycetaceae</taxon>
        <taxon>Nakaseomyces</taxon>
    </lineage>
</organism>
<proteinExistence type="inferred from homology"/>
<dbReference type="Pfam" id="PF24882">
    <property type="entry name" value="WHD_ORC2"/>
    <property type="match status" value="1"/>
</dbReference>
<keyword evidence="3 5" id="KW-0235">DNA replication</keyword>
<comment type="subcellular location">
    <subcellularLocation>
        <location evidence="1 5">Nucleus</location>
    </subcellularLocation>
</comment>
<comment type="similarity">
    <text evidence="2 5">Belongs to the ORC2 family.</text>
</comment>
<comment type="caution">
    <text evidence="9">The sequence shown here is derived from an EMBL/GenBank/DDBJ whole genome shotgun (WGS) entry which is preliminary data.</text>
</comment>
<dbReference type="InterPro" id="IPR007220">
    <property type="entry name" value="ORC2"/>
</dbReference>
<comment type="function">
    <text evidence="5">Component of the origin recognition complex (ORC) that binds origins of replication. DNA-binding is ATP-dependent. ORC is required to assemble the pre-replication complex necessary to initiate DNA replication.</text>
</comment>
<feature type="domain" description="Origin recognition complex subunit 2 winged-helix" evidence="8">
    <location>
        <begin position="449"/>
        <end position="508"/>
    </location>
</feature>
<dbReference type="PANTHER" id="PTHR14052">
    <property type="entry name" value="ORIGIN RECOGNITION COMPLEX SUBUNIT 2"/>
    <property type="match status" value="1"/>
</dbReference>
<evidence type="ECO:0000313" key="10">
    <source>
        <dbReference type="Proteomes" id="UP001623330"/>
    </source>
</evidence>
<evidence type="ECO:0000256" key="6">
    <source>
        <dbReference type="SAM" id="MobiDB-lite"/>
    </source>
</evidence>
<sequence length="520" mass="59624">MVDAEVPGTPRRSKRIRVTKRLKFSDEESGAEDSDEKDNKSDVKVESDSEFEDDDKQEEDKVEELVQLQTPQKKRKTNLSKEHDFTSPLKKVIMENLQEYTNSKNVSDTLKLSRNFKPTQVPRPEDVEKLKANRALGTFSDTFEGFFDQRRPMRSGKLSTNSISAAPHVTREEFGTVSNLFHKNMHNNMRENLYELQRKLYPQYWFEITQGFSLLFYGIGSKRLFLENFIFEYLSPTLAISQQVDESDGEVFEGVPVVVVNGYNPTLNYRDIFKDILNILSPAELAQSESKFWGNHVILNIQKLIDYYKDKPHDVKLIVLIHNIDGPSIRRGDSPTIWSYLALIRQVAIVASADHIYAPFLWDNLRAQHYNFVFHDVTNYAPYEVESTFQDVMKIGKSENSTGAEGAKYVLQSLTKNSKKMYRLLIETQLVNMQKLASKSGRVAPSRRGTMNVGVEFKKLASLCAADFIASNEMALRSMLTEFIEHKMASVSKNNIGTEIVWVPYSFGETNKLLEILQDV</sequence>
<evidence type="ECO:0000313" key="9">
    <source>
        <dbReference type="EMBL" id="KAL3228944.1"/>
    </source>
</evidence>
<evidence type="ECO:0000256" key="2">
    <source>
        <dbReference type="ARBA" id="ARBA00007421"/>
    </source>
</evidence>
<evidence type="ECO:0000256" key="1">
    <source>
        <dbReference type="ARBA" id="ARBA00004123"/>
    </source>
</evidence>
<gene>
    <name evidence="9" type="ORF">RNJ44_02031</name>
</gene>
<dbReference type="Proteomes" id="UP001623330">
    <property type="component" value="Unassembled WGS sequence"/>
</dbReference>
<evidence type="ECO:0000256" key="4">
    <source>
        <dbReference type="ARBA" id="ARBA00023242"/>
    </source>
</evidence>
<protein>
    <recommendedName>
        <fullName evidence="5">Origin recognition complex subunit 2</fullName>
    </recommendedName>
</protein>
<dbReference type="InterPro" id="IPR056773">
    <property type="entry name" value="WHD_ORC2"/>
</dbReference>
<feature type="compositionally biased region" description="Acidic residues" evidence="6">
    <location>
        <begin position="48"/>
        <end position="62"/>
    </location>
</feature>
<dbReference type="InterPro" id="IPR056772">
    <property type="entry name" value="RecA-like_ORC2"/>
</dbReference>
<feature type="compositionally biased region" description="Acidic residues" evidence="6">
    <location>
        <begin position="27"/>
        <end position="36"/>
    </location>
</feature>
<dbReference type="PANTHER" id="PTHR14052:SF0">
    <property type="entry name" value="ORIGIN RECOGNITION COMPLEX SUBUNIT 2"/>
    <property type="match status" value="1"/>
</dbReference>
<keyword evidence="4 5" id="KW-0539">Nucleus</keyword>
<reference evidence="9 10" key="1">
    <citation type="submission" date="2024-05" db="EMBL/GenBank/DDBJ databases">
        <title>Long read based assembly of the Candida bracarensis genome reveals expanded adhesin content.</title>
        <authorList>
            <person name="Marcet-Houben M."/>
            <person name="Ksiezopolska E."/>
            <person name="Gabaldon T."/>
        </authorList>
    </citation>
    <scope>NUCLEOTIDE SEQUENCE [LARGE SCALE GENOMIC DNA]</scope>
    <source>
        <strain evidence="9 10">CBM6</strain>
    </source>
</reference>
<evidence type="ECO:0000256" key="5">
    <source>
        <dbReference type="RuleBase" id="RU368084"/>
    </source>
</evidence>
<feature type="compositionally biased region" description="Basic and acidic residues" evidence="6">
    <location>
        <begin position="37"/>
        <end position="47"/>
    </location>
</feature>
<feature type="region of interest" description="Disordered" evidence="6">
    <location>
        <begin position="1"/>
        <end position="82"/>
    </location>
</feature>
<evidence type="ECO:0000259" key="7">
    <source>
        <dbReference type="Pfam" id="PF04084"/>
    </source>
</evidence>
<feature type="domain" description="Origin recognition complex subunit 2 RecA-like" evidence="7">
    <location>
        <begin position="190"/>
        <end position="377"/>
    </location>
</feature>
<dbReference type="Pfam" id="PF04084">
    <property type="entry name" value="RecA-like_ORC2"/>
    <property type="match status" value="1"/>
</dbReference>
<keyword evidence="10" id="KW-1185">Reference proteome</keyword>
<accession>A0ABR4NMG9</accession>
<evidence type="ECO:0000256" key="3">
    <source>
        <dbReference type="ARBA" id="ARBA00022705"/>
    </source>
</evidence>
<feature type="compositionally biased region" description="Basic residues" evidence="6">
    <location>
        <begin position="11"/>
        <end position="22"/>
    </location>
</feature>
<name>A0ABR4NMG9_9SACH</name>
<comment type="subunit">
    <text evidence="5">Component of the origin recognition complex (ORC).</text>
</comment>
<evidence type="ECO:0000259" key="8">
    <source>
        <dbReference type="Pfam" id="PF24882"/>
    </source>
</evidence>
<dbReference type="EMBL" id="JBEVYD010000012">
    <property type="protein sequence ID" value="KAL3228944.1"/>
    <property type="molecule type" value="Genomic_DNA"/>
</dbReference>